<comment type="caution">
    <text evidence="3">The sequence shown here is derived from an EMBL/GenBank/DDBJ whole genome shotgun (WGS) entry which is preliminary data.</text>
</comment>
<dbReference type="GO" id="GO:0004519">
    <property type="term" value="F:endonuclease activity"/>
    <property type="evidence" value="ECO:0007669"/>
    <property type="project" value="UniProtKB-KW"/>
</dbReference>
<dbReference type="Pfam" id="PF03372">
    <property type="entry name" value="Exo_endo_phos"/>
    <property type="match status" value="1"/>
</dbReference>
<feature type="transmembrane region" description="Helical" evidence="1">
    <location>
        <begin position="67"/>
        <end position="89"/>
    </location>
</feature>
<keyword evidence="3" id="KW-0255">Endonuclease</keyword>
<sequence>MPPGLLPAGYADDERGRAAGDHRIRGAGAGSVKAAWGRIALESFAAVATLVGAAGVALHFNRTESRWLILAASGAPYLMCAALLGVALFAAAKRWAGVAVAIAVVGVAIWTQAPLYVGRSPGDHGTPVTVMQANLLFDGADPHALIEQVRERKVGILTVEELTPAAVHALEGVGLDRLLPHRYLSPGRTATGTGIWSAYPLSDTVEYDGFVLNQLSATATVPGVGPVGVYAFHPVPPISGTHLWADELSRLRAILARSPLDRPVIVGGDFNATFDHAQFRAMLSDRFHDAAEQEGAGHLVTYPTDKRWPPLVGIDHILVADGHADTVDTIRLPGADHKALIAQLRLTRPQ</sequence>
<dbReference type="InterPro" id="IPR005135">
    <property type="entry name" value="Endo/exonuclease/phosphatase"/>
</dbReference>
<evidence type="ECO:0000259" key="2">
    <source>
        <dbReference type="Pfam" id="PF03372"/>
    </source>
</evidence>
<evidence type="ECO:0000313" key="3">
    <source>
        <dbReference type="EMBL" id="MFF0496845.1"/>
    </source>
</evidence>
<gene>
    <name evidence="3" type="ORF">ACFYU5_10610</name>
</gene>
<dbReference type="SUPFAM" id="SSF56219">
    <property type="entry name" value="DNase I-like"/>
    <property type="match status" value="1"/>
</dbReference>
<evidence type="ECO:0000256" key="1">
    <source>
        <dbReference type="SAM" id="Phobius"/>
    </source>
</evidence>
<protein>
    <submittedName>
        <fullName evidence="3">Endonuclease/exonuclease/phosphatase family protein</fullName>
    </submittedName>
</protein>
<dbReference type="EMBL" id="JBIAMT010000002">
    <property type="protein sequence ID" value="MFF0496845.1"/>
    <property type="molecule type" value="Genomic_DNA"/>
</dbReference>
<feature type="domain" description="Endonuclease/exonuclease/phosphatase" evidence="2">
    <location>
        <begin position="131"/>
        <end position="324"/>
    </location>
</feature>
<dbReference type="Proteomes" id="UP001601442">
    <property type="component" value="Unassembled WGS sequence"/>
</dbReference>
<proteinExistence type="predicted"/>
<keyword evidence="1" id="KW-1133">Transmembrane helix</keyword>
<feature type="transmembrane region" description="Helical" evidence="1">
    <location>
        <begin position="39"/>
        <end position="60"/>
    </location>
</feature>
<dbReference type="RefSeq" id="WP_387392742.1">
    <property type="nucleotide sequence ID" value="NZ_JBIAMT010000002.1"/>
</dbReference>
<feature type="transmembrane region" description="Helical" evidence="1">
    <location>
        <begin position="95"/>
        <end position="117"/>
    </location>
</feature>
<dbReference type="InterPro" id="IPR036691">
    <property type="entry name" value="Endo/exonu/phosph_ase_sf"/>
</dbReference>
<accession>A0ABW6P094</accession>
<keyword evidence="1" id="KW-0472">Membrane</keyword>
<name>A0ABW6P094_9NOCA</name>
<keyword evidence="3" id="KW-0540">Nuclease</keyword>
<keyword evidence="1" id="KW-0812">Transmembrane</keyword>
<keyword evidence="3" id="KW-0378">Hydrolase</keyword>
<organism evidence="3 4">
    <name type="scientific">Nocardia aobensis</name>
    <dbReference type="NCBI Taxonomy" id="257277"/>
    <lineage>
        <taxon>Bacteria</taxon>
        <taxon>Bacillati</taxon>
        <taxon>Actinomycetota</taxon>
        <taxon>Actinomycetes</taxon>
        <taxon>Mycobacteriales</taxon>
        <taxon>Nocardiaceae</taxon>
        <taxon>Nocardia</taxon>
    </lineage>
</organism>
<dbReference type="Gene3D" id="3.60.10.10">
    <property type="entry name" value="Endonuclease/exonuclease/phosphatase"/>
    <property type="match status" value="1"/>
</dbReference>
<evidence type="ECO:0000313" key="4">
    <source>
        <dbReference type="Proteomes" id="UP001601442"/>
    </source>
</evidence>
<reference evidence="3 4" key="1">
    <citation type="submission" date="2024-10" db="EMBL/GenBank/DDBJ databases">
        <title>The Natural Products Discovery Center: Release of the First 8490 Sequenced Strains for Exploring Actinobacteria Biosynthetic Diversity.</title>
        <authorList>
            <person name="Kalkreuter E."/>
            <person name="Kautsar S.A."/>
            <person name="Yang D."/>
            <person name="Bader C.D."/>
            <person name="Teijaro C.N."/>
            <person name="Fluegel L."/>
            <person name="Davis C.M."/>
            <person name="Simpson J.R."/>
            <person name="Lauterbach L."/>
            <person name="Steele A.D."/>
            <person name="Gui C."/>
            <person name="Meng S."/>
            <person name="Li G."/>
            <person name="Viehrig K."/>
            <person name="Ye F."/>
            <person name="Su P."/>
            <person name="Kiefer A.F."/>
            <person name="Nichols A."/>
            <person name="Cepeda A.J."/>
            <person name="Yan W."/>
            <person name="Fan B."/>
            <person name="Jiang Y."/>
            <person name="Adhikari A."/>
            <person name="Zheng C.-J."/>
            <person name="Schuster L."/>
            <person name="Cowan T.M."/>
            <person name="Smanski M.J."/>
            <person name="Chevrette M.G."/>
            <person name="De Carvalho L.P.S."/>
            <person name="Shen B."/>
        </authorList>
    </citation>
    <scope>NUCLEOTIDE SEQUENCE [LARGE SCALE GENOMIC DNA]</scope>
    <source>
        <strain evidence="3 4">NPDC004119</strain>
    </source>
</reference>
<keyword evidence="4" id="KW-1185">Reference proteome</keyword>